<dbReference type="InterPro" id="IPR001453">
    <property type="entry name" value="MoaB/Mog_dom"/>
</dbReference>
<dbReference type="UniPathway" id="UPA00344"/>
<evidence type="ECO:0000256" key="1">
    <source>
        <dbReference type="ARBA" id="ARBA00001946"/>
    </source>
</evidence>
<dbReference type="InterPro" id="IPR005110">
    <property type="entry name" value="MoeA_linker/N"/>
</dbReference>
<dbReference type="InterPro" id="IPR036135">
    <property type="entry name" value="MoeA_linker/N_sf"/>
</dbReference>
<dbReference type="KEGG" id="pej:FYC62_15535"/>
<dbReference type="PANTHER" id="PTHR10192">
    <property type="entry name" value="MOLYBDOPTERIN BIOSYNTHESIS PROTEIN"/>
    <property type="match status" value="1"/>
</dbReference>
<evidence type="ECO:0000259" key="12">
    <source>
        <dbReference type="SMART" id="SM00852"/>
    </source>
</evidence>
<comment type="cofactor">
    <cofactor evidence="1 11">
        <name>Mg(2+)</name>
        <dbReference type="ChEBI" id="CHEBI:18420"/>
    </cofactor>
</comment>
<comment type="catalytic activity">
    <reaction evidence="10">
        <text>adenylyl-molybdopterin + molybdate = Mo-molybdopterin + AMP + H(+)</text>
        <dbReference type="Rhea" id="RHEA:35047"/>
        <dbReference type="ChEBI" id="CHEBI:15378"/>
        <dbReference type="ChEBI" id="CHEBI:36264"/>
        <dbReference type="ChEBI" id="CHEBI:62727"/>
        <dbReference type="ChEBI" id="CHEBI:71302"/>
        <dbReference type="ChEBI" id="CHEBI:456215"/>
        <dbReference type="EC" id="2.10.1.1"/>
    </reaction>
</comment>
<dbReference type="Pfam" id="PF00994">
    <property type="entry name" value="MoCF_biosynth"/>
    <property type="match status" value="1"/>
</dbReference>
<name>A0A5C0VK75_9SPHI</name>
<feature type="domain" description="MoaB/Mog" evidence="12">
    <location>
        <begin position="176"/>
        <end position="313"/>
    </location>
</feature>
<gene>
    <name evidence="13" type="ORF">FYC62_15535</name>
</gene>
<evidence type="ECO:0000256" key="7">
    <source>
        <dbReference type="ARBA" id="ARBA00022723"/>
    </source>
</evidence>
<comment type="pathway">
    <text evidence="3 11">Cofactor biosynthesis; molybdopterin biosynthesis.</text>
</comment>
<evidence type="ECO:0000256" key="4">
    <source>
        <dbReference type="ARBA" id="ARBA00010763"/>
    </source>
</evidence>
<dbReference type="CDD" id="cd00887">
    <property type="entry name" value="MoeA"/>
    <property type="match status" value="1"/>
</dbReference>
<evidence type="ECO:0000256" key="8">
    <source>
        <dbReference type="ARBA" id="ARBA00022842"/>
    </source>
</evidence>
<keyword evidence="5 11" id="KW-0500">Molybdenum</keyword>
<dbReference type="GO" id="GO:0046872">
    <property type="term" value="F:metal ion binding"/>
    <property type="evidence" value="ECO:0007669"/>
    <property type="project" value="UniProtKB-UniRule"/>
</dbReference>
<evidence type="ECO:0000256" key="9">
    <source>
        <dbReference type="ARBA" id="ARBA00023150"/>
    </source>
</evidence>
<sequence length="391" mass="43085">MISYQKALEIIQSKAKSFGTEEVHLDDALDRILAEDIFANRDFPPFNRAAMDGIAIHIQDLEKGISSYHIAETIYAGDDSFKKLESGECYKIMTGAAVPESANIVIRNEDILFENGTAKLNIDSSKIYQNIAKKGQDLKKSELVLPQESQINTAKIGLLAALGKHTLKVQKLPQVAVLTTGNEVVPVHQTASATQINNSNLHLLKALLRKLGINPIKAEHLADEKDIIRTALKDALSADIIILNGGVSAGDADFIPEILEELGVKKLFHKVAIRPGKPIWCGYLNDKMIFALPGNPFSCLVTFKIFVEPFIFSCLGIHNHDEQLPLSFTRKGKTSLDEFFPVFNTQKELQYLPINGSGDIRLGLQANAVAWHPAEITDLEKGASVFFKSLQ</sequence>
<evidence type="ECO:0000256" key="10">
    <source>
        <dbReference type="ARBA" id="ARBA00047317"/>
    </source>
</evidence>
<dbReference type="InterPro" id="IPR038987">
    <property type="entry name" value="MoeA-like"/>
</dbReference>
<keyword evidence="14" id="KW-1185">Reference proteome</keyword>
<comment type="function">
    <text evidence="2 11">Catalyzes the insertion of molybdate into adenylated molybdopterin with the concomitant release of AMP.</text>
</comment>
<dbReference type="PANTHER" id="PTHR10192:SF5">
    <property type="entry name" value="GEPHYRIN"/>
    <property type="match status" value="1"/>
</dbReference>
<evidence type="ECO:0000256" key="6">
    <source>
        <dbReference type="ARBA" id="ARBA00022679"/>
    </source>
</evidence>
<dbReference type="GO" id="GO:0006777">
    <property type="term" value="P:Mo-molybdopterin cofactor biosynthetic process"/>
    <property type="evidence" value="ECO:0007669"/>
    <property type="project" value="UniProtKB-UniRule"/>
</dbReference>
<dbReference type="InterPro" id="IPR036688">
    <property type="entry name" value="MoeA_C_domain_IV_sf"/>
</dbReference>
<protein>
    <recommendedName>
        <fullName evidence="11">Molybdopterin molybdenumtransferase</fullName>
        <ecNumber evidence="11">2.10.1.1</ecNumber>
    </recommendedName>
</protein>
<dbReference type="SUPFAM" id="SSF53218">
    <property type="entry name" value="Molybdenum cofactor biosynthesis proteins"/>
    <property type="match status" value="1"/>
</dbReference>
<dbReference type="RefSeq" id="WP_149075601.1">
    <property type="nucleotide sequence ID" value="NZ_CP043329.1"/>
</dbReference>
<dbReference type="Gene3D" id="3.40.980.10">
    <property type="entry name" value="MoaB/Mog-like domain"/>
    <property type="match status" value="1"/>
</dbReference>
<dbReference type="Gene3D" id="2.170.190.11">
    <property type="entry name" value="Molybdopterin biosynthesis moea protein, domain 3"/>
    <property type="match status" value="1"/>
</dbReference>
<evidence type="ECO:0000256" key="3">
    <source>
        <dbReference type="ARBA" id="ARBA00005046"/>
    </source>
</evidence>
<evidence type="ECO:0000256" key="5">
    <source>
        <dbReference type="ARBA" id="ARBA00022505"/>
    </source>
</evidence>
<dbReference type="GO" id="GO:0061599">
    <property type="term" value="F:molybdopterin molybdotransferase activity"/>
    <property type="evidence" value="ECO:0007669"/>
    <property type="project" value="UniProtKB-UniRule"/>
</dbReference>
<dbReference type="Gene3D" id="3.90.105.10">
    <property type="entry name" value="Molybdopterin biosynthesis moea protein, domain 2"/>
    <property type="match status" value="1"/>
</dbReference>
<dbReference type="SUPFAM" id="SSF63867">
    <property type="entry name" value="MoeA C-terminal domain-like"/>
    <property type="match status" value="1"/>
</dbReference>
<dbReference type="InterPro" id="IPR036425">
    <property type="entry name" value="MoaB/Mog-like_dom_sf"/>
</dbReference>
<dbReference type="NCBIfam" id="TIGR00177">
    <property type="entry name" value="molyb_syn"/>
    <property type="match status" value="1"/>
</dbReference>
<dbReference type="EMBL" id="CP043329">
    <property type="protein sequence ID" value="QEK52926.1"/>
    <property type="molecule type" value="Genomic_DNA"/>
</dbReference>
<dbReference type="EC" id="2.10.1.1" evidence="11"/>
<evidence type="ECO:0000256" key="2">
    <source>
        <dbReference type="ARBA" id="ARBA00002901"/>
    </source>
</evidence>
<evidence type="ECO:0000313" key="13">
    <source>
        <dbReference type="EMBL" id="QEK52926.1"/>
    </source>
</evidence>
<proteinExistence type="inferred from homology"/>
<dbReference type="Proteomes" id="UP000323653">
    <property type="component" value="Chromosome"/>
</dbReference>
<organism evidence="13 14">
    <name type="scientific">Pedobacter aquae</name>
    <dbReference type="NCBI Taxonomy" id="2605747"/>
    <lineage>
        <taxon>Bacteria</taxon>
        <taxon>Pseudomonadati</taxon>
        <taxon>Bacteroidota</taxon>
        <taxon>Sphingobacteriia</taxon>
        <taxon>Sphingobacteriales</taxon>
        <taxon>Sphingobacteriaceae</taxon>
        <taxon>Pedobacter</taxon>
    </lineage>
</organism>
<keyword evidence="9 11" id="KW-0501">Molybdenum cofactor biosynthesis</keyword>
<keyword evidence="6 11" id="KW-0808">Transferase</keyword>
<keyword evidence="7 11" id="KW-0479">Metal-binding</keyword>
<evidence type="ECO:0000256" key="11">
    <source>
        <dbReference type="RuleBase" id="RU365090"/>
    </source>
</evidence>
<dbReference type="Pfam" id="PF03453">
    <property type="entry name" value="MoeA_N"/>
    <property type="match status" value="1"/>
</dbReference>
<dbReference type="SUPFAM" id="SSF63882">
    <property type="entry name" value="MoeA N-terminal region -like"/>
    <property type="match status" value="1"/>
</dbReference>
<dbReference type="FunFam" id="3.40.980.10:FF:000004">
    <property type="entry name" value="Molybdopterin molybdenumtransferase"/>
    <property type="match status" value="1"/>
</dbReference>
<reference evidence="13 14" key="1">
    <citation type="submission" date="2019-08" db="EMBL/GenBank/DDBJ databases">
        <title>Pedobacter sp. nov., isolated from Han river, South Korea.</title>
        <authorList>
            <person name="Lee D.-H."/>
            <person name="Kim Y.-S."/>
            <person name="Hwang E.-M."/>
            <person name="Le Tran T.C."/>
            <person name="Cha C.-J."/>
        </authorList>
    </citation>
    <scope>NUCLEOTIDE SEQUENCE [LARGE SCALE GENOMIC DNA]</scope>
    <source>
        <strain evidence="13 14">CJ43</strain>
    </source>
</reference>
<evidence type="ECO:0000313" key="14">
    <source>
        <dbReference type="Proteomes" id="UP000323653"/>
    </source>
</evidence>
<dbReference type="Gene3D" id="2.40.340.10">
    <property type="entry name" value="MoeA, C-terminal, domain IV"/>
    <property type="match status" value="1"/>
</dbReference>
<accession>A0A5C0VK75</accession>
<keyword evidence="8 11" id="KW-0460">Magnesium</keyword>
<dbReference type="SMART" id="SM00852">
    <property type="entry name" value="MoCF_biosynth"/>
    <property type="match status" value="1"/>
</dbReference>
<dbReference type="AlphaFoldDB" id="A0A5C0VK75"/>
<dbReference type="GO" id="GO:0005829">
    <property type="term" value="C:cytosol"/>
    <property type="evidence" value="ECO:0007669"/>
    <property type="project" value="TreeGrafter"/>
</dbReference>
<comment type="similarity">
    <text evidence="4 11">Belongs to the MoeA family.</text>
</comment>